<comment type="caution">
    <text evidence="2">The sequence shown here is derived from an EMBL/GenBank/DDBJ whole genome shotgun (WGS) entry which is preliminary data.</text>
</comment>
<gene>
    <name evidence="2" type="ORF">QOZ84_06540</name>
</gene>
<dbReference type="Proteomes" id="UP001301012">
    <property type="component" value="Unassembled WGS sequence"/>
</dbReference>
<reference evidence="2 3" key="1">
    <citation type="submission" date="2023-05" db="EMBL/GenBank/DDBJ databases">
        <title>Rombocin, a short stable natural nisin variant, displays selective antimicrobial activity against Listeria monocytogenes and employs dual mode of action to kill target bacterial strains.</title>
        <authorList>
            <person name="Wambui J."/>
            <person name="Stephan R."/>
            <person name="Kuipers O.P."/>
        </authorList>
    </citation>
    <scope>NUCLEOTIDE SEQUENCE [LARGE SCALE GENOMIC DNA]</scope>
    <source>
        <strain evidence="2 3">RC002</strain>
    </source>
</reference>
<proteinExistence type="predicted"/>
<organism evidence="2 3">
    <name type="scientific">Romboutsia sedimentorum</name>
    <dbReference type="NCBI Taxonomy" id="1368474"/>
    <lineage>
        <taxon>Bacteria</taxon>
        <taxon>Bacillati</taxon>
        <taxon>Bacillota</taxon>
        <taxon>Clostridia</taxon>
        <taxon>Peptostreptococcales</taxon>
        <taxon>Peptostreptococcaceae</taxon>
        <taxon>Romboutsia</taxon>
    </lineage>
</organism>
<keyword evidence="3" id="KW-1185">Reference proteome</keyword>
<name>A0ABT7ECK1_9FIRM</name>
<evidence type="ECO:0000313" key="2">
    <source>
        <dbReference type="EMBL" id="MDK2563200.1"/>
    </source>
</evidence>
<evidence type="ECO:0000313" key="3">
    <source>
        <dbReference type="Proteomes" id="UP001301012"/>
    </source>
</evidence>
<accession>A0ABT7ECK1</accession>
<keyword evidence="1" id="KW-0812">Transmembrane</keyword>
<protein>
    <recommendedName>
        <fullName evidence="4">Type II secretion system protein</fullName>
    </recommendedName>
</protein>
<dbReference type="RefSeq" id="WP_284132154.1">
    <property type="nucleotide sequence ID" value="NZ_JASKYM010000002.1"/>
</dbReference>
<evidence type="ECO:0000256" key="1">
    <source>
        <dbReference type="SAM" id="Phobius"/>
    </source>
</evidence>
<feature type="transmembrane region" description="Helical" evidence="1">
    <location>
        <begin position="7"/>
        <end position="27"/>
    </location>
</feature>
<sequence>MKGKQDGFVSIECIMSISIICIGIYIISTSLYSSYCFINYNKEQFQMLNIAKSKIEDAKYYVKNSGLKIVENSYDVECENGYKIDTTIQKDRDYYQCYKINVGVSNKKHDIRLNSYATQ</sequence>
<keyword evidence="1" id="KW-0472">Membrane</keyword>
<keyword evidence="1" id="KW-1133">Transmembrane helix</keyword>
<evidence type="ECO:0008006" key="4">
    <source>
        <dbReference type="Google" id="ProtNLM"/>
    </source>
</evidence>
<dbReference type="EMBL" id="JASKYM010000002">
    <property type="protein sequence ID" value="MDK2563200.1"/>
    <property type="molecule type" value="Genomic_DNA"/>
</dbReference>